<accession>C8XDM7</accession>
<evidence type="ECO:0000256" key="7">
    <source>
        <dbReference type="ARBA" id="ARBA00022777"/>
    </source>
</evidence>
<keyword evidence="7 12" id="KW-0418">Kinase</keyword>
<dbReference type="SUPFAM" id="SSF48613">
    <property type="entry name" value="Heme oxygenase-like"/>
    <property type="match status" value="1"/>
</dbReference>
<dbReference type="GO" id="GO:0005829">
    <property type="term" value="C:cytosol"/>
    <property type="evidence" value="ECO:0007669"/>
    <property type="project" value="TreeGrafter"/>
</dbReference>
<dbReference type="GO" id="GO:0005524">
    <property type="term" value="F:ATP binding"/>
    <property type="evidence" value="ECO:0007669"/>
    <property type="project" value="UniProtKB-KW"/>
</dbReference>
<dbReference type="CDD" id="cd19365">
    <property type="entry name" value="TenA_C-like"/>
    <property type="match status" value="1"/>
</dbReference>
<dbReference type="InterPro" id="IPR004305">
    <property type="entry name" value="Thiaminase-2/PQQC"/>
</dbReference>
<evidence type="ECO:0000256" key="9">
    <source>
        <dbReference type="ARBA" id="ARBA00022977"/>
    </source>
</evidence>
<dbReference type="GO" id="GO:0008972">
    <property type="term" value="F:phosphomethylpyrimidine kinase activity"/>
    <property type="evidence" value="ECO:0007669"/>
    <property type="project" value="UniProtKB-EC"/>
</dbReference>
<evidence type="ECO:0000256" key="8">
    <source>
        <dbReference type="ARBA" id="ARBA00022840"/>
    </source>
</evidence>
<dbReference type="CDD" id="cd01169">
    <property type="entry name" value="HMPP_kinase"/>
    <property type="match status" value="1"/>
</dbReference>
<gene>
    <name evidence="12" type="ordered locus">Namu_1288</name>
</gene>
<dbReference type="eggNOG" id="COG0351">
    <property type="taxonomic scope" value="Bacteria"/>
</dbReference>
<dbReference type="GO" id="GO:0009228">
    <property type="term" value="P:thiamine biosynthetic process"/>
    <property type="evidence" value="ECO:0007669"/>
    <property type="project" value="UniProtKB-KW"/>
</dbReference>
<keyword evidence="9" id="KW-0784">Thiamine biosynthesis</keyword>
<dbReference type="Proteomes" id="UP000002218">
    <property type="component" value="Chromosome"/>
</dbReference>
<dbReference type="NCBIfam" id="TIGR00097">
    <property type="entry name" value="HMP-P_kinase"/>
    <property type="match status" value="1"/>
</dbReference>
<evidence type="ECO:0000256" key="5">
    <source>
        <dbReference type="ARBA" id="ARBA00022679"/>
    </source>
</evidence>
<dbReference type="eggNOG" id="COG0819">
    <property type="taxonomic scope" value="Bacteria"/>
</dbReference>
<evidence type="ECO:0000256" key="4">
    <source>
        <dbReference type="ARBA" id="ARBA00004769"/>
    </source>
</evidence>
<dbReference type="OrthoDB" id="34166at2"/>
<dbReference type="Gene3D" id="1.20.910.10">
    <property type="entry name" value="Heme oxygenase-like"/>
    <property type="match status" value="1"/>
</dbReference>
<proteinExistence type="predicted"/>
<comment type="pathway">
    <text evidence="4">Cofactor biosynthesis; thiamine diphosphate biosynthesis; 4-amino-2-methyl-5-diphosphomethylpyrimidine from 5-amino-1-(5-phospho-D-ribosyl)imidazole: step 3/3.</text>
</comment>
<keyword evidence="13" id="KW-1185">Reference proteome</keyword>
<keyword evidence="5" id="KW-0808">Transferase</keyword>
<dbReference type="Pfam" id="PF08543">
    <property type="entry name" value="Phos_pyr_kin"/>
    <property type="match status" value="1"/>
</dbReference>
<reference evidence="12 13" key="2">
    <citation type="journal article" date="2010" name="Stand. Genomic Sci.">
        <title>Complete genome sequence of Nakamurella multipartita type strain (Y-104).</title>
        <authorList>
            <person name="Tice H."/>
            <person name="Mayilraj S."/>
            <person name="Sims D."/>
            <person name="Lapidus A."/>
            <person name="Nolan M."/>
            <person name="Lucas S."/>
            <person name="Glavina Del Rio T."/>
            <person name="Copeland A."/>
            <person name="Cheng J.F."/>
            <person name="Meincke L."/>
            <person name="Bruce D."/>
            <person name="Goodwin L."/>
            <person name="Pitluck S."/>
            <person name="Ivanova N."/>
            <person name="Mavromatis K."/>
            <person name="Ovchinnikova G."/>
            <person name="Pati A."/>
            <person name="Chen A."/>
            <person name="Palaniappan K."/>
            <person name="Land M."/>
            <person name="Hauser L."/>
            <person name="Chang Y.J."/>
            <person name="Jeffries C.D."/>
            <person name="Detter J.C."/>
            <person name="Brettin T."/>
            <person name="Rohde M."/>
            <person name="Goker M."/>
            <person name="Bristow J."/>
            <person name="Eisen J.A."/>
            <person name="Markowitz V."/>
            <person name="Hugenholtz P."/>
            <person name="Kyrpides N.C."/>
            <person name="Klenk H.P."/>
            <person name="Chen F."/>
        </authorList>
    </citation>
    <scope>NUCLEOTIDE SEQUENCE [LARGE SCALE GENOMIC DNA]</scope>
    <source>
        <strain evidence="13">ATCC 700099 / DSM 44233 / CIP 104796 / JCM 9543 / NBRC 105858 / Y-104</strain>
    </source>
</reference>
<keyword evidence="8" id="KW-0067">ATP-binding</keyword>
<organism evidence="12 13">
    <name type="scientific">Nakamurella multipartita (strain ATCC 700099 / DSM 44233 / CIP 104796 / JCM 9543 / NBRC 105858 / Y-104)</name>
    <name type="common">Microsphaera multipartita</name>
    <dbReference type="NCBI Taxonomy" id="479431"/>
    <lineage>
        <taxon>Bacteria</taxon>
        <taxon>Bacillati</taxon>
        <taxon>Actinomycetota</taxon>
        <taxon>Actinomycetes</taxon>
        <taxon>Nakamurellales</taxon>
        <taxon>Nakamurellaceae</taxon>
        <taxon>Nakamurella</taxon>
    </lineage>
</organism>
<dbReference type="EMBL" id="CP001737">
    <property type="protein sequence ID" value="ACV77691.1"/>
    <property type="molecule type" value="Genomic_DNA"/>
</dbReference>
<evidence type="ECO:0000256" key="3">
    <source>
        <dbReference type="ARBA" id="ARBA00003848"/>
    </source>
</evidence>
<evidence type="ECO:0000259" key="11">
    <source>
        <dbReference type="Pfam" id="PF08543"/>
    </source>
</evidence>
<dbReference type="UniPathway" id="UPA00060">
    <property type="reaction ID" value="UER00138"/>
</dbReference>
<evidence type="ECO:0000313" key="12">
    <source>
        <dbReference type="EMBL" id="ACV77691.1"/>
    </source>
</evidence>
<dbReference type="GO" id="GO:0008902">
    <property type="term" value="F:hydroxymethylpyrimidine kinase activity"/>
    <property type="evidence" value="ECO:0007669"/>
    <property type="project" value="UniProtKB-EC"/>
</dbReference>
<dbReference type="STRING" id="479431.Namu_1288"/>
<comment type="catalytic activity">
    <reaction evidence="2">
        <text>4-amino-2-methyl-5-(phosphooxymethyl)pyrimidine + ATP = 4-amino-2-methyl-5-(diphosphooxymethyl)pyrimidine + ADP</text>
        <dbReference type="Rhea" id="RHEA:19893"/>
        <dbReference type="ChEBI" id="CHEBI:30616"/>
        <dbReference type="ChEBI" id="CHEBI:57841"/>
        <dbReference type="ChEBI" id="CHEBI:58354"/>
        <dbReference type="ChEBI" id="CHEBI:456216"/>
        <dbReference type="EC" id="2.7.4.7"/>
    </reaction>
</comment>
<dbReference type="PANTHER" id="PTHR20858">
    <property type="entry name" value="PHOSPHOMETHYLPYRIMIDINE KINASE"/>
    <property type="match status" value="1"/>
</dbReference>
<dbReference type="InterPro" id="IPR016084">
    <property type="entry name" value="Haem_Oase-like_multi-hlx"/>
</dbReference>
<evidence type="ECO:0000259" key="10">
    <source>
        <dbReference type="Pfam" id="PF03070"/>
    </source>
</evidence>
<dbReference type="PANTHER" id="PTHR20858:SF17">
    <property type="entry name" value="HYDROXYMETHYLPYRIMIDINE_PHOSPHOMETHYLPYRIMIDINE KINASE THI20-RELATED"/>
    <property type="match status" value="1"/>
</dbReference>
<evidence type="ECO:0000256" key="6">
    <source>
        <dbReference type="ARBA" id="ARBA00022741"/>
    </source>
</evidence>
<dbReference type="Pfam" id="PF03070">
    <property type="entry name" value="TENA_THI-4"/>
    <property type="match status" value="1"/>
</dbReference>
<dbReference type="SUPFAM" id="SSF53613">
    <property type="entry name" value="Ribokinase-like"/>
    <property type="match status" value="1"/>
</dbReference>
<protein>
    <submittedName>
        <fullName evidence="12">Phosphomethylpyrimidine kinase</fullName>
    </submittedName>
</protein>
<dbReference type="FunFam" id="3.40.1190.20:FF:000003">
    <property type="entry name" value="Phosphomethylpyrimidine kinase ThiD"/>
    <property type="match status" value="1"/>
</dbReference>
<dbReference type="InParanoid" id="C8XDM7"/>
<dbReference type="HOGENOM" id="CLU_020520_2_0_11"/>
<feature type="domain" description="Pyridoxamine kinase/Phosphomethylpyrimidine kinase" evidence="11">
    <location>
        <begin position="12"/>
        <end position="265"/>
    </location>
</feature>
<dbReference type="RefSeq" id="WP_015746599.1">
    <property type="nucleotide sequence ID" value="NC_013235.1"/>
</dbReference>
<dbReference type="InterPro" id="IPR013749">
    <property type="entry name" value="PM/HMP-P_kinase-1"/>
</dbReference>
<dbReference type="AlphaFoldDB" id="C8XDM7"/>
<comment type="catalytic activity">
    <reaction evidence="1">
        <text>4-amino-5-hydroxymethyl-2-methylpyrimidine + ATP = 4-amino-2-methyl-5-(phosphooxymethyl)pyrimidine + ADP + H(+)</text>
        <dbReference type="Rhea" id="RHEA:23096"/>
        <dbReference type="ChEBI" id="CHEBI:15378"/>
        <dbReference type="ChEBI" id="CHEBI:16892"/>
        <dbReference type="ChEBI" id="CHEBI:30616"/>
        <dbReference type="ChEBI" id="CHEBI:58354"/>
        <dbReference type="ChEBI" id="CHEBI:456216"/>
        <dbReference type="EC" id="2.7.1.49"/>
    </reaction>
</comment>
<dbReference type="InterPro" id="IPR004399">
    <property type="entry name" value="HMP/HMP-P_kinase_dom"/>
</dbReference>
<dbReference type="FunCoup" id="C8XDM7">
    <property type="interactions" value="184"/>
</dbReference>
<name>C8XDM7_NAKMY</name>
<dbReference type="Gene3D" id="3.40.1190.20">
    <property type="match status" value="1"/>
</dbReference>
<evidence type="ECO:0000256" key="1">
    <source>
        <dbReference type="ARBA" id="ARBA00000151"/>
    </source>
</evidence>
<reference evidence="13" key="1">
    <citation type="submission" date="2009-09" db="EMBL/GenBank/DDBJ databases">
        <title>The complete genome of Nakamurella multipartita DSM 44233.</title>
        <authorList>
            <consortium name="US DOE Joint Genome Institute (JGI-PGF)"/>
            <person name="Lucas S."/>
            <person name="Copeland A."/>
            <person name="Lapidus A."/>
            <person name="Glavina del Rio T."/>
            <person name="Dalin E."/>
            <person name="Tice H."/>
            <person name="Bruce D."/>
            <person name="Goodwin L."/>
            <person name="Pitluck S."/>
            <person name="Kyrpides N."/>
            <person name="Mavromatis K."/>
            <person name="Ivanova N."/>
            <person name="Ovchinnikova G."/>
            <person name="Sims D."/>
            <person name="Meincke L."/>
            <person name="Brettin T."/>
            <person name="Detter J.C."/>
            <person name="Han C."/>
            <person name="Larimer F."/>
            <person name="Land M."/>
            <person name="Hauser L."/>
            <person name="Markowitz V."/>
            <person name="Cheng J.-F."/>
            <person name="Hugenholtz P."/>
            <person name="Woyke T."/>
            <person name="Wu D."/>
            <person name="Klenk H.-P."/>
            <person name="Eisen J.A."/>
        </authorList>
    </citation>
    <scope>NUCLEOTIDE SEQUENCE [LARGE SCALE GENOMIC DNA]</scope>
    <source>
        <strain evidence="13">ATCC 700099 / DSM 44233 / CIP 104796 / JCM 9543 / NBRC 105858 / Y-104</strain>
    </source>
</reference>
<dbReference type="KEGG" id="nml:Namu_1288"/>
<feature type="domain" description="Thiaminase-2/PQQC" evidence="10">
    <location>
        <begin position="283"/>
        <end position="484"/>
    </location>
</feature>
<evidence type="ECO:0000313" key="13">
    <source>
        <dbReference type="Proteomes" id="UP000002218"/>
    </source>
</evidence>
<comment type="function">
    <text evidence="3">Catalyzes the phosphorylation of hydroxymethylpyrimidine phosphate (HMP-P) to HMP-PP, and of HMP to HMP-P.</text>
</comment>
<dbReference type="InterPro" id="IPR029056">
    <property type="entry name" value="Ribokinase-like"/>
</dbReference>
<dbReference type="GO" id="GO:0009229">
    <property type="term" value="P:thiamine diphosphate biosynthetic process"/>
    <property type="evidence" value="ECO:0007669"/>
    <property type="project" value="UniProtKB-UniPathway"/>
</dbReference>
<evidence type="ECO:0000256" key="2">
    <source>
        <dbReference type="ARBA" id="ARBA00000565"/>
    </source>
</evidence>
<keyword evidence="6" id="KW-0547">Nucleotide-binding</keyword>
<sequence>MTVRVLSIAGSDPSGGAGIQADLKTFAAQGTYGMAVIASLTAQNTAGVRGVFSPPASFLAQQLDAISDDIAVDAVKIGMLGSAENIAVVDTWLATHRPPFVVLDPVMVATSGDRLLDENAESALRALLPRADLLTPNVAELAVLVGDEPARDLDGAIAQGKALASSTGAQVLVKGGHLGSAGADGDQLATDALVGPDGSVTLVPGPWVSTTNTHGTGCSLSSALAALRPQRESWAAAAVDAKAWLTGALAGGAALGVGQGRGPVDHLHALFPATFSTQEWSRIAPIRAAIETMPFIVALADGSLPWVNFRFYLAQDAQYLREYARCLARVAALAPDQDAQEFFAHSSAAALEAEMGLHRTLLTAHGESLSGIETSPVTTAYLDHLHRCCATGSYAEAAAAVLPCFWLYQHIGERLGVLQAQRSSADAHPYAAWIETYADPAFAAATTSAIGFADRAFQAGSPAERDAMIAAFERSSRYEWMFFAQGTDLPAWPV</sequence>